<dbReference type="HAMAP" id="MF_00827">
    <property type="entry name" value="UPF0386"/>
    <property type="match status" value="1"/>
</dbReference>
<dbReference type="EMBL" id="WTYB01000001">
    <property type="protein sequence ID" value="MXP37161.1"/>
    <property type="molecule type" value="Genomic_DNA"/>
</dbReference>
<reference evidence="3 4" key="1">
    <citation type="submission" date="2019-12" db="EMBL/GenBank/DDBJ databases">
        <title>Genomic-based taxomic classification of the family Erythrobacteraceae.</title>
        <authorList>
            <person name="Xu L."/>
        </authorList>
    </citation>
    <scope>NUCLEOTIDE SEQUENCE [LARGE SCALE GENOMIC DNA]</scope>
    <source>
        <strain evidence="3 4">JCM 10282</strain>
    </source>
</reference>
<organism evidence="3 4">
    <name type="scientific">Erythrobacter ramosus</name>
    <dbReference type="NCBI Taxonomy" id="35811"/>
    <lineage>
        <taxon>Bacteria</taxon>
        <taxon>Pseudomonadati</taxon>
        <taxon>Pseudomonadota</taxon>
        <taxon>Alphaproteobacteria</taxon>
        <taxon>Sphingomonadales</taxon>
        <taxon>Erythrobacteraceae</taxon>
        <taxon>Erythrobacter/Porphyrobacter group</taxon>
        <taxon>Erythrobacter</taxon>
    </lineage>
</organism>
<evidence type="ECO:0000313" key="2">
    <source>
        <dbReference type="EMBL" id="MBB3775215.1"/>
    </source>
</evidence>
<dbReference type="AlphaFoldDB" id="A0A6I4UD99"/>
<dbReference type="Pfam" id="PF09857">
    <property type="entry name" value="YjhX_toxin"/>
    <property type="match status" value="1"/>
</dbReference>
<dbReference type="InterPro" id="IPR018654">
    <property type="entry name" value="YjhX_toxin"/>
</dbReference>
<evidence type="ECO:0000256" key="1">
    <source>
        <dbReference type="HAMAP-Rule" id="MF_00827"/>
    </source>
</evidence>
<gene>
    <name evidence="2" type="ORF">FHS52_001158</name>
    <name evidence="3" type="ORF">GRI59_00860</name>
</gene>
<proteinExistence type="inferred from homology"/>
<protein>
    <recommendedName>
        <fullName evidence="1">UPF0386 protein FHS52_001158</fullName>
    </recommendedName>
</protein>
<dbReference type="Proteomes" id="UP000548685">
    <property type="component" value="Unassembled WGS sequence"/>
</dbReference>
<keyword evidence="5" id="KW-1185">Reference proteome</keyword>
<name>A0A6I4UD99_9SPHN</name>
<comment type="similarity">
    <text evidence="1">Belongs to the UPF0386 family.</text>
</comment>
<dbReference type="RefSeq" id="WP_160759322.1">
    <property type="nucleotide sequence ID" value="NZ_BAAADZ010000002.1"/>
</dbReference>
<sequence>MNISKHEQRVLHVLAQGGMIRYLRDAHGKVIEVDCYNRDGFRLTDCSLSIFNRLRRRGLIRSMAGQPYRITREGLAAVRAQLDNR</sequence>
<dbReference type="OrthoDB" id="7204880at2"/>
<dbReference type="EMBL" id="JACICE010000001">
    <property type="protein sequence ID" value="MBB3775215.1"/>
    <property type="molecule type" value="Genomic_DNA"/>
</dbReference>
<dbReference type="Proteomes" id="UP000430021">
    <property type="component" value="Unassembled WGS sequence"/>
</dbReference>
<reference evidence="2 5" key="2">
    <citation type="submission" date="2020-08" db="EMBL/GenBank/DDBJ databases">
        <title>Genomic Encyclopedia of Type Strains, Phase IV (KMG-IV): sequencing the most valuable type-strain genomes for metagenomic binning, comparative biology and taxonomic classification.</title>
        <authorList>
            <person name="Goeker M."/>
        </authorList>
    </citation>
    <scope>NUCLEOTIDE SEQUENCE [LARGE SCALE GENOMIC DNA]</scope>
    <source>
        <strain evidence="2 5">DSM 8510</strain>
    </source>
</reference>
<evidence type="ECO:0000313" key="3">
    <source>
        <dbReference type="EMBL" id="MXP37161.1"/>
    </source>
</evidence>
<evidence type="ECO:0000313" key="5">
    <source>
        <dbReference type="Proteomes" id="UP000548685"/>
    </source>
</evidence>
<evidence type="ECO:0000313" key="4">
    <source>
        <dbReference type="Proteomes" id="UP000430021"/>
    </source>
</evidence>
<comment type="caution">
    <text evidence="3">The sequence shown here is derived from an EMBL/GenBank/DDBJ whole genome shotgun (WGS) entry which is preliminary data.</text>
</comment>
<accession>A0A6I4UD99</accession>
<dbReference type="NCBIfam" id="NF010240">
    <property type="entry name" value="PRK13687.1"/>
    <property type="match status" value="1"/>
</dbReference>